<name>A0A399RFN0_9PROT</name>
<accession>A0A399RFN0</accession>
<dbReference type="EMBL" id="QWGA01000007">
    <property type="protein sequence ID" value="RIJ28675.1"/>
    <property type="molecule type" value="Genomic_DNA"/>
</dbReference>
<evidence type="ECO:0000313" key="2">
    <source>
        <dbReference type="Proteomes" id="UP000265845"/>
    </source>
</evidence>
<protein>
    <submittedName>
        <fullName evidence="1">Uncharacterized protein</fullName>
    </submittedName>
</protein>
<dbReference type="AlphaFoldDB" id="A0A399RFN0"/>
<reference evidence="1 2" key="1">
    <citation type="submission" date="2018-08" db="EMBL/GenBank/DDBJ databases">
        <title>Henriciella mobilis sp. nov., isolated from seawater.</title>
        <authorList>
            <person name="Cheng H."/>
            <person name="Wu Y.-H."/>
            <person name="Xu X.-W."/>
            <person name="Guo L.-L."/>
        </authorList>
    </citation>
    <scope>NUCLEOTIDE SEQUENCE [LARGE SCALE GENOMIC DNA]</scope>
    <source>
        <strain evidence="1 2">CCUG67844</strain>
    </source>
</reference>
<proteinExistence type="predicted"/>
<dbReference type="OrthoDB" id="7172251at2"/>
<keyword evidence="2" id="KW-1185">Reference proteome</keyword>
<comment type="caution">
    <text evidence="1">The sequence shown here is derived from an EMBL/GenBank/DDBJ whole genome shotgun (WGS) entry which is preliminary data.</text>
</comment>
<sequence>MNDQFLDDVFLPDLGIAAGLAVWGFRACARGGAGCCTVVSGFSRAFGERNGPRVLGDVLNFARFIGHSGRRKVALAMPGCARLSSDELSIIACLAAGQAGDRALMDAHLTWLMASSPPADLSDTVLAITSAFQLAGLEIEMPELVVSASRPARSSIVAVESGHA</sequence>
<organism evidence="1 2">
    <name type="scientific">Henriciella algicola</name>
    <dbReference type="NCBI Taxonomy" id="1608422"/>
    <lineage>
        <taxon>Bacteria</taxon>
        <taxon>Pseudomonadati</taxon>
        <taxon>Pseudomonadota</taxon>
        <taxon>Alphaproteobacteria</taxon>
        <taxon>Hyphomonadales</taxon>
        <taxon>Hyphomonadaceae</taxon>
        <taxon>Henriciella</taxon>
    </lineage>
</organism>
<dbReference type="Proteomes" id="UP000265845">
    <property type="component" value="Unassembled WGS sequence"/>
</dbReference>
<gene>
    <name evidence="1" type="ORF">D1222_09830</name>
</gene>
<dbReference type="RefSeq" id="WP_119454099.1">
    <property type="nucleotide sequence ID" value="NZ_QWGA01000007.1"/>
</dbReference>
<evidence type="ECO:0000313" key="1">
    <source>
        <dbReference type="EMBL" id="RIJ28675.1"/>
    </source>
</evidence>